<dbReference type="Proteomes" id="UP000263040">
    <property type="component" value="Chromosome"/>
</dbReference>
<name>A0AAD0SRV0_9BACT</name>
<organism evidence="2 3">
    <name type="scientific">Arcobacter suis CECT 7833</name>
    <dbReference type="NCBI Taxonomy" id="663365"/>
    <lineage>
        <taxon>Bacteria</taxon>
        <taxon>Pseudomonadati</taxon>
        <taxon>Campylobacterota</taxon>
        <taxon>Epsilonproteobacteria</taxon>
        <taxon>Campylobacterales</taxon>
        <taxon>Arcobacteraceae</taxon>
        <taxon>Arcobacter</taxon>
    </lineage>
</organism>
<evidence type="ECO:0000313" key="2">
    <source>
        <dbReference type="EMBL" id="AXX90431.1"/>
    </source>
</evidence>
<protein>
    <submittedName>
        <fullName evidence="2">Membrane protein</fullName>
    </submittedName>
</protein>
<proteinExistence type="predicted"/>
<feature type="transmembrane region" description="Helical" evidence="1">
    <location>
        <begin position="113"/>
        <end position="131"/>
    </location>
</feature>
<keyword evidence="1" id="KW-0812">Transmembrane</keyword>
<dbReference type="RefSeq" id="WP_118887024.1">
    <property type="nucleotide sequence ID" value="NZ_CP032100.1"/>
</dbReference>
<keyword evidence="3" id="KW-1185">Reference proteome</keyword>
<reference evidence="2 3" key="1">
    <citation type="submission" date="2018-08" db="EMBL/GenBank/DDBJ databases">
        <title>Complete genome of the Arcobacter suis type strain LMG 26152.</title>
        <authorList>
            <person name="Miller W.G."/>
            <person name="Yee E."/>
            <person name="Bono J.L."/>
        </authorList>
    </citation>
    <scope>NUCLEOTIDE SEQUENCE [LARGE SCALE GENOMIC DNA]</scope>
    <source>
        <strain evidence="2 3">CECT 7833</strain>
    </source>
</reference>
<keyword evidence="1" id="KW-1133">Transmembrane helix</keyword>
<dbReference type="EMBL" id="CP032100">
    <property type="protein sequence ID" value="AXX90431.1"/>
    <property type="molecule type" value="Genomic_DNA"/>
</dbReference>
<accession>A0AAD0SRV0</accession>
<dbReference type="KEGG" id="asui:ASUIS_1969"/>
<sequence length="212" mass="23555">MIDQQLIFLGIIAICMVIITGIIIFTIIQHSKTINKVNAFISLGQDKLSILSSNISVITQESSDLIEKVGNESQLLTNGIVKLTNASLTFKAFSQFFNKNPEIKEDNMNKSNLFSFAVGAAITGVSAYYVFKNKDEISNKISDLEETLIDDYGELVTKAKDKLAELMKVFQSTAQEFLNGGIVDGIKENEIKHLVKKLDKLQREIESLSIKS</sequence>
<gene>
    <name evidence="2" type="ORF">ASUIS_1969</name>
</gene>
<dbReference type="AlphaFoldDB" id="A0AAD0SRV0"/>
<keyword evidence="1" id="KW-0472">Membrane</keyword>
<feature type="transmembrane region" description="Helical" evidence="1">
    <location>
        <begin position="6"/>
        <end position="28"/>
    </location>
</feature>
<evidence type="ECO:0000313" key="3">
    <source>
        <dbReference type="Proteomes" id="UP000263040"/>
    </source>
</evidence>
<evidence type="ECO:0000256" key="1">
    <source>
        <dbReference type="SAM" id="Phobius"/>
    </source>
</evidence>